<dbReference type="GO" id="GO:0071555">
    <property type="term" value="P:cell wall organization"/>
    <property type="evidence" value="ECO:0007669"/>
    <property type="project" value="UniProtKB-KW"/>
</dbReference>
<feature type="domain" description="Peptidase S11 D-alanyl-D-alanine carboxypeptidase A N-terminal" evidence="10">
    <location>
        <begin position="63"/>
        <end position="289"/>
    </location>
</feature>
<dbReference type="PANTHER" id="PTHR21581">
    <property type="entry name" value="D-ALANYL-D-ALANINE CARBOXYPEPTIDASE"/>
    <property type="match status" value="1"/>
</dbReference>
<keyword evidence="2" id="KW-0732">Signal</keyword>
<organism evidence="11 12">
    <name type="scientific">Candidatus Kerfeldbacteria bacterium RIFCSPLOWO2_01_FULL_48_11</name>
    <dbReference type="NCBI Taxonomy" id="1798543"/>
    <lineage>
        <taxon>Bacteria</taxon>
        <taxon>Candidatus Kerfeldiibacteriota</taxon>
    </lineage>
</organism>
<feature type="active site" description="Acyl-ester intermediate" evidence="7">
    <location>
        <position position="95"/>
    </location>
</feature>
<gene>
    <name evidence="11" type="ORF">A2898_00385</name>
</gene>
<dbReference type="Gene3D" id="3.40.710.10">
    <property type="entry name" value="DD-peptidase/beta-lactamase superfamily"/>
    <property type="match status" value="1"/>
</dbReference>
<evidence type="ECO:0000256" key="5">
    <source>
        <dbReference type="ARBA" id="ARBA00022984"/>
    </source>
</evidence>
<evidence type="ECO:0000256" key="7">
    <source>
        <dbReference type="PIRSR" id="PIRSR618044-1"/>
    </source>
</evidence>
<feature type="active site" description="Proton acceptor" evidence="7">
    <location>
        <position position="98"/>
    </location>
</feature>
<evidence type="ECO:0000256" key="6">
    <source>
        <dbReference type="ARBA" id="ARBA00023316"/>
    </source>
</evidence>
<dbReference type="GO" id="GO:0006508">
    <property type="term" value="P:proteolysis"/>
    <property type="evidence" value="ECO:0007669"/>
    <property type="project" value="InterPro"/>
</dbReference>
<evidence type="ECO:0000313" key="11">
    <source>
        <dbReference type="EMBL" id="OGY84408.1"/>
    </source>
</evidence>
<name>A0A1G2B5D8_9BACT</name>
<evidence type="ECO:0000256" key="9">
    <source>
        <dbReference type="RuleBase" id="RU004016"/>
    </source>
</evidence>
<evidence type="ECO:0000256" key="2">
    <source>
        <dbReference type="ARBA" id="ARBA00022729"/>
    </source>
</evidence>
<feature type="active site" evidence="7">
    <location>
        <position position="152"/>
    </location>
</feature>
<keyword evidence="5" id="KW-0573">Peptidoglycan synthesis</keyword>
<feature type="binding site" evidence="8">
    <location>
        <position position="259"/>
    </location>
    <ligand>
        <name>substrate</name>
    </ligand>
</feature>
<dbReference type="GO" id="GO:0008360">
    <property type="term" value="P:regulation of cell shape"/>
    <property type="evidence" value="ECO:0007669"/>
    <property type="project" value="UniProtKB-KW"/>
</dbReference>
<dbReference type="InterPro" id="IPR012338">
    <property type="entry name" value="Beta-lactam/transpept-like"/>
</dbReference>
<dbReference type="AlphaFoldDB" id="A0A1G2B5D8"/>
<keyword evidence="6" id="KW-0961">Cell wall biogenesis/degradation</keyword>
<dbReference type="PANTHER" id="PTHR21581:SF26">
    <property type="entry name" value="D-ALANYL-D-ALANINE ENDOPEPTIDASE"/>
    <property type="match status" value="1"/>
</dbReference>
<keyword evidence="4" id="KW-0133">Cell shape</keyword>
<evidence type="ECO:0000256" key="1">
    <source>
        <dbReference type="ARBA" id="ARBA00007164"/>
    </source>
</evidence>
<evidence type="ECO:0000313" key="12">
    <source>
        <dbReference type="Proteomes" id="UP000179164"/>
    </source>
</evidence>
<dbReference type="InterPro" id="IPR018044">
    <property type="entry name" value="Peptidase_S11"/>
</dbReference>
<dbReference type="STRING" id="1798543.A2898_00385"/>
<dbReference type="PRINTS" id="PR00725">
    <property type="entry name" value="DADACBPTASE1"/>
</dbReference>
<evidence type="ECO:0000256" key="8">
    <source>
        <dbReference type="PIRSR" id="PIRSR618044-2"/>
    </source>
</evidence>
<dbReference type="Proteomes" id="UP000179164">
    <property type="component" value="Unassembled WGS sequence"/>
</dbReference>
<dbReference type="InterPro" id="IPR001967">
    <property type="entry name" value="Peptidase_S11_N"/>
</dbReference>
<dbReference type="GO" id="GO:0009252">
    <property type="term" value="P:peptidoglycan biosynthetic process"/>
    <property type="evidence" value="ECO:0007669"/>
    <property type="project" value="UniProtKB-KW"/>
</dbReference>
<comment type="similarity">
    <text evidence="1 9">Belongs to the peptidase S11 family.</text>
</comment>
<dbReference type="EMBL" id="MHKE01000008">
    <property type="protein sequence ID" value="OGY84408.1"/>
    <property type="molecule type" value="Genomic_DNA"/>
</dbReference>
<dbReference type="Pfam" id="PF00768">
    <property type="entry name" value="Peptidase_S11"/>
    <property type="match status" value="1"/>
</dbReference>
<accession>A0A1G2B5D8</accession>
<protein>
    <recommendedName>
        <fullName evidence="10">Peptidase S11 D-alanyl-D-alanine carboxypeptidase A N-terminal domain-containing protein</fullName>
    </recommendedName>
</protein>
<comment type="caution">
    <text evidence="11">The sequence shown here is derived from an EMBL/GenBank/DDBJ whole genome shotgun (WGS) entry which is preliminary data.</text>
</comment>
<keyword evidence="3" id="KW-0378">Hydrolase</keyword>
<evidence type="ECO:0000256" key="3">
    <source>
        <dbReference type="ARBA" id="ARBA00022801"/>
    </source>
</evidence>
<dbReference type="GO" id="GO:0009002">
    <property type="term" value="F:serine-type D-Ala-D-Ala carboxypeptidase activity"/>
    <property type="evidence" value="ECO:0007669"/>
    <property type="project" value="InterPro"/>
</dbReference>
<sequence length="320" mass="35313">MLDLYLFFLFALFGYDIPTDYSALLDDEKVSIVEEVLTPPSTVGTGSLVVSIPPIKVDPYAWPPRIEAEAGIVVDPESGKILWERKKDTQHPIASLTKLMTATVVLDAAPDFSSQVTAVDADERPAEGSWLQIRESETVTLQDLLAATLIGSRNNAVRMLVRGTGITEEDCLKRMNEKASSLGMAGTHFTDVTGLDPANVSTASDLAKLVAHAFTYERLRTAALSTSYDIVTFEKKRVLHIETTNKLLPDTHFVFRGAKTGYLDEAGYTFAAHVERQREQVIMILLGAPSADARFTEAAALADWAFRNYRWFSFFTTPPT</sequence>
<evidence type="ECO:0000256" key="4">
    <source>
        <dbReference type="ARBA" id="ARBA00022960"/>
    </source>
</evidence>
<dbReference type="SUPFAM" id="SSF56601">
    <property type="entry name" value="beta-lactamase/transpeptidase-like"/>
    <property type="match status" value="1"/>
</dbReference>
<evidence type="ECO:0000259" key="10">
    <source>
        <dbReference type="Pfam" id="PF00768"/>
    </source>
</evidence>
<proteinExistence type="inferred from homology"/>
<reference evidence="11 12" key="1">
    <citation type="journal article" date="2016" name="Nat. Commun.">
        <title>Thousands of microbial genomes shed light on interconnected biogeochemical processes in an aquifer system.</title>
        <authorList>
            <person name="Anantharaman K."/>
            <person name="Brown C.T."/>
            <person name="Hug L.A."/>
            <person name="Sharon I."/>
            <person name="Castelle C.J."/>
            <person name="Probst A.J."/>
            <person name="Thomas B.C."/>
            <person name="Singh A."/>
            <person name="Wilkins M.J."/>
            <person name="Karaoz U."/>
            <person name="Brodie E.L."/>
            <person name="Williams K.H."/>
            <person name="Hubbard S.S."/>
            <person name="Banfield J.F."/>
        </authorList>
    </citation>
    <scope>NUCLEOTIDE SEQUENCE [LARGE SCALE GENOMIC DNA]</scope>
</reference>